<keyword evidence="3" id="KW-0560">Oxidoreductase</keyword>
<dbReference type="FunFam" id="3.20.20.70:FF:000059">
    <property type="entry name" value="N-ethylmaleimide reductase, FMN-linked"/>
    <property type="match status" value="1"/>
</dbReference>
<accession>A0A8H4R5R9</accession>
<evidence type="ECO:0000256" key="2">
    <source>
        <dbReference type="ARBA" id="ARBA00005979"/>
    </source>
</evidence>
<feature type="chain" id="PRO_5034576512" description="NADH:flavin oxidoreductase/NADH oxidase N-terminal domain-containing protein" evidence="4">
    <location>
        <begin position="19"/>
        <end position="397"/>
    </location>
</feature>
<dbReference type="AlphaFoldDB" id="A0A8H4R5R9"/>
<reference evidence="6 7" key="1">
    <citation type="submission" date="2019-12" db="EMBL/GenBank/DDBJ databases">
        <authorList>
            <person name="Floudas D."/>
            <person name="Bentzer J."/>
            <person name="Ahren D."/>
            <person name="Johansson T."/>
            <person name="Persson P."/>
            <person name="Tunlid A."/>
        </authorList>
    </citation>
    <scope>NUCLEOTIDE SEQUENCE [LARGE SCALE GENOMIC DNA]</scope>
    <source>
        <strain evidence="6 7">CBS 102.39</strain>
    </source>
</reference>
<dbReference type="GO" id="GO:0016628">
    <property type="term" value="F:oxidoreductase activity, acting on the CH-CH group of donors, NAD or NADP as acceptor"/>
    <property type="evidence" value="ECO:0007669"/>
    <property type="project" value="UniProtKB-ARBA"/>
</dbReference>
<evidence type="ECO:0000313" key="7">
    <source>
        <dbReference type="Proteomes" id="UP000521872"/>
    </source>
</evidence>
<evidence type="ECO:0000313" key="6">
    <source>
        <dbReference type="EMBL" id="KAF4622908.1"/>
    </source>
</evidence>
<dbReference type="Pfam" id="PF00724">
    <property type="entry name" value="Oxidored_FMN"/>
    <property type="match status" value="1"/>
</dbReference>
<dbReference type="PANTHER" id="PTHR22893:SF93">
    <property type="entry name" value="HYPOTHETICAL OXIDOREDUCTASE (EUROFUNG)"/>
    <property type="match status" value="1"/>
</dbReference>
<protein>
    <recommendedName>
        <fullName evidence="5">NADH:flavin oxidoreductase/NADH oxidase N-terminal domain-containing protein</fullName>
    </recommendedName>
</protein>
<dbReference type="GO" id="GO:0005829">
    <property type="term" value="C:cytosol"/>
    <property type="evidence" value="ECO:0007669"/>
    <property type="project" value="UniProtKB-ARBA"/>
</dbReference>
<dbReference type="EMBL" id="JAACJL010000001">
    <property type="protein sequence ID" value="KAF4622908.1"/>
    <property type="molecule type" value="Genomic_DNA"/>
</dbReference>
<organism evidence="6 7">
    <name type="scientific">Agrocybe pediades</name>
    <dbReference type="NCBI Taxonomy" id="84607"/>
    <lineage>
        <taxon>Eukaryota</taxon>
        <taxon>Fungi</taxon>
        <taxon>Dikarya</taxon>
        <taxon>Basidiomycota</taxon>
        <taxon>Agaricomycotina</taxon>
        <taxon>Agaricomycetes</taxon>
        <taxon>Agaricomycetidae</taxon>
        <taxon>Agaricales</taxon>
        <taxon>Agaricineae</taxon>
        <taxon>Strophariaceae</taxon>
        <taxon>Agrocybe</taxon>
    </lineage>
</organism>
<dbReference type="InterPro" id="IPR013785">
    <property type="entry name" value="Aldolase_TIM"/>
</dbReference>
<dbReference type="Gene3D" id="3.20.20.70">
    <property type="entry name" value="Aldolase class I"/>
    <property type="match status" value="1"/>
</dbReference>
<dbReference type="InterPro" id="IPR001155">
    <property type="entry name" value="OxRdtase_FMN_N"/>
</dbReference>
<dbReference type="Proteomes" id="UP000521872">
    <property type="component" value="Unassembled WGS sequence"/>
</dbReference>
<keyword evidence="4" id="KW-0732">Signal</keyword>
<dbReference type="GO" id="GO:0010181">
    <property type="term" value="F:FMN binding"/>
    <property type="evidence" value="ECO:0007669"/>
    <property type="project" value="InterPro"/>
</dbReference>
<evidence type="ECO:0000259" key="5">
    <source>
        <dbReference type="Pfam" id="PF00724"/>
    </source>
</evidence>
<sequence length="397" mass="43920">MLVLLFSVVLAPLTRNRATKSLKHLHTWFPDELNVEYYTQRATPGGLMISEATPVSLQASGVFGIPGIFTDEQKAGWKKVVDAVHAKGSVFLMQLWHQGRNTHSRVTGTQTLSSSAVPITDTKHQAKGLPAVDFETPKEMTQEDIDSVKKEYIDAALAARGVGFDGIEVHGANGYLPEQFLHSNINKRTDAYGGSPENRCRFLLELVNDLGNAIGFDRVGVRLSPFGFFNQTRGTQRLYQWTYLCKELSSLGLAYVHLVEPHETEGFDEVRSEQDKLQALASADNTEAPTPEFKPDQLTLLPFRAALGSTPCIVAGGYNPSNCWEGIECGEFDAIAFGRYFTSNADLVDRLRTSKPLARYDRSRFYGPFPDNEIGYTVHLNQQFAAPDEAPQTSHGA</sequence>
<dbReference type="CDD" id="cd02933">
    <property type="entry name" value="OYE_like_FMN"/>
    <property type="match status" value="1"/>
</dbReference>
<proteinExistence type="inferred from homology"/>
<comment type="similarity">
    <text evidence="2">Belongs to the NADH:flavin oxidoreductase/NADH oxidase family.</text>
</comment>
<dbReference type="PANTHER" id="PTHR22893">
    <property type="entry name" value="NADH OXIDOREDUCTASE-RELATED"/>
    <property type="match status" value="1"/>
</dbReference>
<evidence type="ECO:0000256" key="4">
    <source>
        <dbReference type="SAM" id="SignalP"/>
    </source>
</evidence>
<name>A0A8H4R5R9_9AGAR</name>
<feature type="domain" description="NADH:flavin oxidoreductase/NADH oxidase N-terminal" evidence="5">
    <location>
        <begin position="8"/>
        <end position="355"/>
    </location>
</feature>
<dbReference type="SUPFAM" id="SSF51395">
    <property type="entry name" value="FMN-linked oxidoreductases"/>
    <property type="match status" value="1"/>
</dbReference>
<gene>
    <name evidence="6" type="ORF">D9613_001492</name>
</gene>
<comment type="caution">
    <text evidence="6">The sequence shown here is derived from an EMBL/GenBank/DDBJ whole genome shotgun (WGS) entry which is preliminary data.</text>
</comment>
<comment type="cofactor">
    <cofactor evidence="1">
        <name>FMN</name>
        <dbReference type="ChEBI" id="CHEBI:58210"/>
    </cofactor>
</comment>
<keyword evidence="7" id="KW-1185">Reference proteome</keyword>
<dbReference type="InterPro" id="IPR045247">
    <property type="entry name" value="Oye-like"/>
</dbReference>
<evidence type="ECO:0000256" key="3">
    <source>
        <dbReference type="ARBA" id="ARBA00023002"/>
    </source>
</evidence>
<feature type="signal peptide" evidence="4">
    <location>
        <begin position="1"/>
        <end position="18"/>
    </location>
</feature>
<evidence type="ECO:0000256" key="1">
    <source>
        <dbReference type="ARBA" id="ARBA00001917"/>
    </source>
</evidence>